<gene>
    <name evidence="2" type="ORF">GCK32_015628</name>
</gene>
<keyword evidence="3" id="KW-1185">Reference proteome</keyword>
<proteinExistence type="predicted"/>
<protein>
    <submittedName>
        <fullName evidence="2">Uncharacterized protein</fullName>
    </submittedName>
</protein>
<organism evidence="2 3">
    <name type="scientific">Trichostrongylus colubriformis</name>
    <name type="common">Black scour worm</name>
    <dbReference type="NCBI Taxonomy" id="6319"/>
    <lineage>
        <taxon>Eukaryota</taxon>
        <taxon>Metazoa</taxon>
        <taxon>Ecdysozoa</taxon>
        <taxon>Nematoda</taxon>
        <taxon>Chromadorea</taxon>
        <taxon>Rhabditida</taxon>
        <taxon>Rhabditina</taxon>
        <taxon>Rhabditomorpha</taxon>
        <taxon>Strongyloidea</taxon>
        <taxon>Trichostrongylidae</taxon>
        <taxon>Trichostrongylus</taxon>
    </lineage>
</organism>
<name>A0AAN8IFY3_TRICO</name>
<dbReference type="Proteomes" id="UP001331761">
    <property type="component" value="Unassembled WGS sequence"/>
</dbReference>
<dbReference type="EMBL" id="WIXE01021399">
    <property type="protein sequence ID" value="KAK5968418.1"/>
    <property type="molecule type" value="Genomic_DNA"/>
</dbReference>
<evidence type="ECO:0000313" key="2">
    <source>
        <dbReference type="EMBL" id="KAK5968418.1"/>
    </source>
</evidence>
<comment type="caution">
    <text evidence="2">The sequence shown here is derived from an EMBL/GenBank/DDBJ whole genome shotgun (WGS) entry which is preliminary data.</text>
</comment>
<reference evidence="2 3" key="1">
    <citation type="submission" date="2019-10" db="EMBL/GenBank/DDBJ databases">
        <title>Assembly and Annotation for the nematode Trichostrongylus colubriformis.</title>
        <authorList>
            <person name="Martin J."/>
        </authorList>
    </citation>
    <scope>NUCLEOTIDE SEQUENCE [LARGE SCALE GENOMIC DNA]</scope>
    <source>
        <strain evidence="2">G859</strain>
        <tissue evidence="2">Whole worm</tissue>
    </source>
</reference>
<accession>A0AAN8IFY3</accession>
<feature type="compositionally biased region" description="Low complexity" evidence="1">
    <location>
        <begin position="30"/>
        <end position="53"/>
    </location>
</feature>
<evidence type="ECO:0000256" key="1">
    <source>
        <dbReference type="SAM" id="MobiDB-lite"/>
    </source>
</evidence>
<evidence type="ECO:0000313" key="3">
    <source>
        <dbReference type="Proteomes" id="UP001331761"/>
    </source>
</evidence>
<sequence>MATGVIKLDSIAEVFEQAAKFSPPGSTGLSSTNSDRSLSEDSSVTSSPTSSTSPVHNFSTSVPARFRGPISYSNPVFELDPTEFIR</sequence>
<feature type="region of interest" description="Disordered" evidence="1">
    <location>
        <begin position="21"/>
        <end position="62"/>
    </location>
</feature>
<dbReference type="AlphaFoldDB" id="A0AAN8IFY3"/>